<dbReference type="RefSeq" id="WP_373317367.1">
    <property type="nucleotide sequence ID" value="NZ_BOOO01000056.1"/>
</dbReference>
<proteinExistence type="predicted"/>
<organism evidence="1 2">
    <name type="scientific">Planotetraspora mira</name>
    <dbReference type="NCBI Taxonomy" id="58121"/>
    <lineage>
        <taxon>Bacteria</taxon>
        <taxon>Bacillati</taxon>
        <taxon>Actinomycetota</taxon>
        <taxon>Actinomycetes</taxon>
        <taxon>Streptosporangiales</taxon>
        <taxon>Streptosporangiaceae</taxon>
        <taxon>Planotetraspora</taxon>
    </lineage>
</organism>
<evidence type="ECO:0000313" key="1">
    <source>
        <dbReference type="EMBL" id="GII34744.1"/>
    </source>
</evidence>
<protein>
    <submittedName>
        <fullName evidence="1">Uncharacterized protein</fullName>
    </submittedName>
</protein>
<dbReference type="Proteomes" id="UP000650628">
    <property type="component" value="Unassembled WGS sequence"/>
</dbReference>
<keyword evidence="2" id="KW-1185">Reference proteome</keyword>
<comment type="caution">
    <text evidence="1">The sequence shown here is derived from an EMBL/GenBank/DDBJ whole genome shotgun (WGS) entry which is preliminary data.</text>
</comment>
<dbReference type="EMBL" id="BOOO01000056">
    <property type="protein sequence ID" value="GII34744.1"/>
    <property type="molecule type" value="Genomic_DNA"/>
</dbReference>
<sequence length="54" mass="5981">MLLAHGLAFGLRFARAEPWARVREYICCLVAGLERKNGWTLSASVQRQPPAVLG</sequence>
<dbReference type="AlphaFoldDB" id="A0A8J3XBZ3"/>
<name>A0A8J3XBZ3_9ACTN</name>
<reference evidence="1 2" key="1">
    <citation type="submission" date="2021-01" db="EMBL/GenBank/DDBJ databases">
        <title>Whole genome shotgun sequence of Planotetraspora mira NBRC 15435.</title>
        <authorList>
            <person name="Komaki H."/>
            <person name="Tamura T."/>
        </authorList>
    </citation>
    <scope>NUCLEOTIDE SEQUENCE [LARGE SCALE GENOMIC DNA]</scope>
    <source>
        <strain evidence="1 2">NBRC 15435</strain>
    </source>
</reference>
<gene>
    <name evidence="1" type="ORF">Pmi06nite_81860</name>
</gene>
<evidence type="ECO:0000313" key="2">
    <source>
        <dbReference type="Proteomes" id="UP000650628"/>
    </source>
</evidence>
<accession>A0A8J3XBZ3</accession>